<dbReference type="GO" id="GO:0012505">
    <property type="term" value="C:endomembrane system"/>
    <property type="evidence" value="ECO:0007669"/>
    <property type="project" value="TreeGrafter"/>
</dbReference>
<proteinExistence type="predicted"/>
<accession>A0AA48LXF6</accession>
<dbReference type="EMBL" id="OY288114">
    <property type="protein sequence ID" value="CAJ0853293.1"/>
    <property type="molecule type" value="Genomic_DNA"/>
</dbReference>
<protein>
    <submittedName>
        <fullName evidence="2">Amidase</fullName>
        <ecNumber evidence="2">3.5.1.4</ecNumber>
    </submittedName>
</protein>
<dbReference type="Pfam" id="PF01425">
    <property type="entry name" value="Amidase"/>
    <property type="match status" value="1"/>
</dbReference>
<sequence>MTQATRRELLIGASAMIGSALSARFADAATTGWEYCSASDLTAALRAKRISSVELVDLTIKRIESLDPGVNAVVVHDFERARDAAKLADTALSRGEEGVLLGIPVTVKESFNIAGLPTSWGDPHFRHFMAKEDAVAVTRLKKAGAVILGKTNAPLWLSDWQSYNSVYGTTNNPWNPRLTPGGSSGGSAAALAAGFGALSLGSDMGGSLRAPAHYCGVYAHKPTLGLAPRRGHAPPGDKAPVENGLAVIGPMARTAADLALTLDVIAGPDEAGYRLDLPPARQKRLADFRVLVVDAHPLGPTAAVIRESIATLVEKLSRAGVKISQDASLLPDLARSARLQALLMSAWRGAGLSRRDYERAFVAAEAVSSKDDSLAAERKRGLALSYREWLAADAQREGVRQQWRDIFRDWDVVICPAAPTLAFPHDHSLPMEARRLTVDGKSYPYLDAQLVWSTLATIPGLPATVAPIGMAKGLPVGVQIIGPWLEDRTPLAFAVCLEREFGGFAPPPSMR</sequence>
<dbReference type="PANTHER" id="PTHR43372">
    <property type="entry name" value="FATTY-ACID AMIDE HYDROLASE"/>
    <property type="match status" value="1"/>
</dbReference>
<evidence type="ECO:0000259" key="1">
    <source>
        <dbReference type="Pfam" id="PF01425"/>
    </source>
</evidence>
<feature type="domain" description="Amidase" evidence="1">
    <location>
        <begin position="54"/>
        <end position="489"/>
    </location>
</feature>
<dbReference type="PIRSF" id="PIRSF001221">
    <property type="entry name" value="Amidase_fungi"/>
    <property type="match status" value="1"/>
</dbReference>
<dbReference type="NCBIfam" id="NF004816">
    <property type="entry name" value="PRK06170.1"/>
    <property type="match status" value="1"/>
</dbReference>
<dbReference type="PANTHER" id="PTHR43372:SF4">
    <property type="entry name" value="FATTY-ACID AMIDE HYDROLASE 2"/>
    <property type="match status" value="1"/>
</dbReference>
<gene>
    <name evidence="2" type="primary">E3.5.1.4/amiE</name>
    <name evidence="2" type="ORF">AMST5_00633</name>
</gene>
<dbReference type="InterPro" id="IPR036928">
    <property type="entry name" value="AS_sf"/>
</dbReference>
<evidence type="ECO:0000313" key="2">
    <source>
        <dbReference type="EMBL" id="CAJ0853293.1"/>
    </source>
</evidence>
<organism evidence="2">
    <name type="scientific">freshwater sediment metagenome</name>
    <dbReference type="NCBI Taxonomy" id="556182"/>
    <lineage>
        <taxon>unclassified sequences</taxon>
        <taxon>metagenomes</taxon>
        <taxon>ecological metagenomes</taxon>
    </lineage>
</organism>
<dbReference type="EC" id="3.5.1.4" evidence="2"/>
<dbReference type="InterPro" id="IPR052739">
    <property type="entry name" value="FAAH2"/>
</dbReference>
<dbReference type="InterPro" id="IPR023631">
    <property type="entry name" value="Amidase_dom"/>
</dbReference>
<dbReference type="InterPro" id="IPR020556">
    <property type="entry name" value="Amidase_CS"/>
</dbReference>
<reference evidence="2" key="1">
    <citation type="submission" date="2023-07" db="EMBL/GenBank/DDBJ databases">
        <authorList>
            <person name="Pelsma A.J. K."/>
        </authorList>
    </citation>
    <scope>NUCLEOTIDE SEQUENCE</scope>
</reference>
<name>A0AA48LXF6_9ZZZZ</name>
<keyword evidence="2" id="KW-0378">Hydrolase</keyword>
<dbReference type="AlphaFoldDB" id="A0AA48LXF6"/>
<dbReference type="Gene3D" id="3.90.1300.10">
    <property type="entry name" value="Amidase signature (AS) domain"/>
    <property type="match status" value="1"/>
</dbReference>
<dbReference type="SUPFAM" id="SSF75304">
    <property type="entry name" value="Amidase signature (AS) enzymes"/>
    <property type="match status" value="1"/>
</dbReference>
<dbReference type="PROSITE" id="PS00571">
    <property type="entry name" value="AMIDASES"/>
    <property type="match status" value="1"/>
</dbReference>
<dbReference type="GO" id="GO:0004040">
    <property type="term" value="F:amidase activity"/>
    <property type="evidence" value="ECO:0007669"/>
    <property type="project" value="UniProtKB-EC"/>
</dbReference>